<evidence type="ECO:0000256" key="1">
    <source>
        <dbReference type="SAM" id="Phobius"/>
    </source>
</evidence>
<keyword evidence="1" id="KW-1133">Transmembrane helix</keyword>
<name>A0A3P3FZU3_9HYPH</name>
<dbReference type="Proteomes" id="UP000273786">
    <property type="component" value="Unassembled WGS sequence"/>
</dbReference>
<dbReference type="AlphaFoldDB" id="A0A3P3FZU3"/>
<proteinExistence type="predicted"/>
<reference evidence="2 3" key="1">
    <citation type="submission" date="2018-11" db="EMBL/GenBank/DDBJ databases">
        <title>the genome of Mesorhizobium tamadayense DSM 28320.</title>
        <authorList>
            <person name="Gao J."/>
        </authorList>
    </citation>
    <scope>NUCLEOTIDE SEQUENCE [LARGE SCALE GENOMIC DNA]</scope>
    <source>
        <strain evidence="2 3">DSM 28320</strain>
    </source>
</reference>
<accession>A0A3P3FZU3</accession>
<organism evidence="2 3">
    <name type="scientific">Mesorhizobium tamadayense</name>
    <dbReference type="NCBI Taxonomy" id="425306"/>
    <lineage>
        <taxon>Bacteria</taxon>
        <taxon>Pseudomonadati</taxon>
        <taxon>Pseudomonadota</taxon>
        <taxon>Alphaproteobacteria</taxon>
        <taxon>Hyphomicrobiales</taxon>
        <taxon>Phyllobacteriaceae</taxon>
        <taxon>Mesorhizobium</taxon>
    </lineage>
</organism>
<keyword evidence="3" id="KW-1185">Reference proteome</keyword>
<comment type="caution">
    <text evidence="2">The sequence shown here is derived from an EMBL/GenBank/DDBJ whole genome shotgun (WGS) entry which is preliminary data.</text>
</comment>
<sequence length="102" mass="11134">MSTASGVWRIAWSIFWKTVIAGVILGVIVNFVFSLFLPPILVSIGGQGERLLQSLTYIAFAISLACYFIAFKFALEYALGKEIAGRRLDVVTIAQVEGPHAN</sequence>
<keyword evidence="1" id="KW-0472">Membrane</keyword>
<keyword evidence="1" id="KW-0812">Transmembrane</keyword>
<evidence type="ECO:0000313" key="2">
    <source>
        <dbReference type="EMBL" id="RRI03832.1"/>
    </source>
</evidence>
<evidence type="ECO:0000313" key="3">
    <source>
        <dbReference type="Proteomes" id="UP000273786"/>
    </source>
</evidence>
<feature type="transmembrane region" description="Helical" evidence="1">
    <location>
        <begin position="57"/>
        <end position="79"/>
    </location>
</feature>
<dbReference type="RefSeq" id="WP_124997303.1">
    <property type="nucleotide sequence ID" value="NZ_RQXT01000008.1"/>
</dbReference>
<gene>
    <name evidence="2" type="ORF">EH240_08980</name>
</gene>
<feature type="transmembrane region" description="Helical" evidence="1">
    <location>
        <begin position="12"/>
        <end position="37"/>
    </location>
</feature>
<dbReference type="EMBL" id="RQXT01000008">
    <property type="protein sequence ID" value="RRI03832.1"/>
    <property type="molecule type" value="Genomic_DNA"/>
</dbReference>
<protein>
    <submittedName>
        <fullName evidence="2">Uncharacterized protein</fullName>
    </submittedName>
</protein>